<gene>
    <name evidence="2" type="ORF">FBZ90_105305</name>
</gene>
<dbReference type="EMBL" id="VITR01000005">
    <property type="protein sequence ID" value="TWB43492.1"/>
    <property type="molecule type" value="Genomic_DNA"/>
</dbReference>
<dbReference type="AlphaFoldDB" id="A0A560HAX3"/>
<dbReference type="Proteomes" id="UP000315751">
    <property type="component" value="Unassembled WGS sequence"/>
</dbReference>
<evidence type="ECO:0000256" key="1">
    <source>
        <dbReference type="SAM" id="MobiDB-lite"/>
    </source>
</evidence>
<sequence length="251" mass="25702">METGVARAILETGTRSEKDWVGAFPAPFLELRYMPAAPTSKFPAKSLVSALALAAVCFAMGARAQTQTVATPAGAASAPVNAIDEGPTRPPVLDGPGVATADGRDDGVVAARPPEDDGWKSKDTNCRVGGSVTMGIGFGGGMIERGAGATLNYGEDGNPFRPCQDTGIAFSLSVSQGNVTGHPHNGAWGGGGWGGPWGGGPGGWVDGGLDGAYPYYGGPYSYGGAYAAPYAYGRWLDRGSMDSWFPSRIHP</sequence>
<evidence type="ECO:0000313" key="2">
    <source>
        <dbReference type="EMBL" id="TWB43492.1"/>
    </source>
</evidence>
<keyword evidence="3" id="KW-1185">Reference proteome</keyword>
<comment type="caution">
    <text evidence="2">The sequence shown here is derived from an EMBL/GenBank/DDBJ whole genome shotgun (WGS) entry which is preliminary data.</text>
</comment>
<accession>A0A560HAX3</accession>
<reference evidence="2 3" key="1">
    <citation type="submission" date="2019-06" db="EMBL/GenBank/DDBJ databases">
        <title>Genomic Encyclopedia of Type Strains, Phase IV (KMG-V): Genome sequencing to study the core and pangenomes of soil and plant-associated prokaryotes.</title>
        <authorList>
            <person name="Whitman W."/>
        </authorList>
    </citation>
    <scope>NUCLEOTIDE SEQUENCE [LARGE SCALE GENOMIC DNA]</scope>
    <source>
        <strain evidence="2 3">BR 11622</strain>
    </source>
</reference>
<proteinExistence type="predicted"/>
<protein>
    <submittedName>
        <fullName evidence="2">Uncharacterized protein</fullName>
    </submittedName>
</protein>
<feature type="compositionally biased region" description="Basic and acidic residues" evidence="1">
    <location>
        <begin position="102"/>
        <end position="124"/>
    </location>
</feature>
<organism evidence="2 3">
    <name type="scientific">Nitrospirillum amazonense</name>
    <dbReference type="NCBI Taxonomy" id="28077"/>
    <lineage>
        <taxon>Bacteria</taxon>
        <taxon>Pseudomonadati</taxon>
        <taxon>Pseudomonadota</taxon>
        <taxon>Alphaproteobacteria</taxon>
        <taxon>Rhodospirillales</taxon>
        <taxon>Azospirillaceae</taxon>
        <taxon>Nitrospirillum</taxon>
    </lineage>
</organism>
<evidence type="ECO:0000313" key="3">
    <source>
        <dbReference type="Proteomes" id="UP000315751"/>
    </source>
</evidence>
<feature type="region of interest" description="Disordered" evidence="1">
    <location>
        <begin position="99"/>
        <end position="124"/>
    </location>
</feature>
<name>A0A560HAX3_9PROT</name>